<accession>A0AAX3ZWC3</accession>
<dbReference type="EMBL" id="OR420737">
    <property type="protein sequence ID" value="WMM95077.1"/>
    <property type="molecule type" value="Genomic_DNA"/>
</dbReference>
<reference evidence="1 2" key="1">
    <citation type="submission" date="2023-08" db="EMBL/GenBank/DDBJ databases">
        <authorList>
            <person name="Du S."/>
            <person name="Wu Z."/>
            <person name="Wu Y."/>
            <person name="Yang M."/>
            <person name="Shao J."/>
            <person name="Liu H."/>
            <person name="Zhao Y."/>
            <person name="Zhang Z."/>
        </authorList>
    </citation>
    <scope>NUCLEOTIDE SEQUENCE [LARGE SCALE GENOMIC DNA]</scope>
</reference>
<keyword evidence="2" id="KW-1185">Reference proteome</keyword>
<evidence type="ECO:0008006" key="3">
    <source>
        <dbReference type="Google" id="ProtNLM"/>
    </source>
</evidence>
<gene>
    <name evidence="1" type="ORF">CRP171_gp38</name>
</gene>
<protein>
    <recommendedName>
        <fullName evidence="3">Tail fiber protein</fullName>
    </recommendedName>
</protein>
<evidence type="ECO:0000313" key="2">
    <source>
        <dbReference type="Proteomes" id="UP001304187"/>
    </source>
</evidence>
<organism evidence="1 2">
    <name type="scientific">Roseobacter phage CRP-171</name>
    <dbReference type="NCBI Taxonomy" id="3072846"/>
    <lineage>
        <taxon>Viruses</taxon>
        <taxon>Duplodnaviria</taxon>
        <taxon>Heunggongvirae</taxon>
        <taxon>Uroviricota</taxon>
        <taxon>Caudoviricetes</taxon>
        <taxon>Autographivirales</taxon>
        <taxon>Autographivirales incertae sedis</taxon>
        <taxon>Oceanidvirus</taxon>
        <taxon>Oceanidvirus CRP171</taxon>
    </lineage>
</organism>
<dbReference type="Proteomes" id="UP001304187">
    <property type="component" value="Segment"/>
</dbReference>
<sequence>MADTFEEIYKSTSLGPTQLDDGEETILTTNSSTRYVIKDMYVSGTSNLANTYLELNGIRVSGIQTNATGSLIIPPSSTLKIKSTDYPYRVYENLYWATESSQNDLGVYIDYEDASGAAVSVTGGNVDLYGTGISGSDITDLIYLPTTQNGNAYVYTTRSDGNSSHYIMTLPESSLGSQGTYDSNGSYRPYGFYDGKVWVLDNATLQYSDFVNTASTGASWTNFSPNGLKTNSYNPYPSASYPRVKCSNGWFWYSVSSSYSYDIWGIKLHGSNSGAFVKLRHTEPHLMGSNQGQFTVSVDPVADQLVTYRAYTNSQVVREKFDNWSSTINTTNSSTITTYNNSASDILSTQHQLNSSFVRSTYSHLADGGFSFKNTSNELVKVSIDGTQTKVSGWVGTAGNSTSQLASPNYGYNLKQEQLTSSQMTSLGISAPTFSLMLLGVKST</sequence>
<evidence type="ECO:0000313" key="1">
    <source>
        <dbReference type="EMBL" id="WMM95077.1"/>
    </source>
</evidence>
<name>A0AAX3ZWC3_9CAUD</name>
<proteinExistence type="predicted"/>